<keyword evidence="4" id="KW-0853">WD repeat</keyword>
<proteinExistence type="inferred from homology"/>
<comment type="caution">
    <text evidence="11">The sequence shown here is derived from an EMBL/GenBank/DDBJ whole genome shotgun (WGS) entry which is preliminary data.</text>
</comment>
<evidence type="ECO:0000313" key="12">
    <source>
        <dbReference type="Proteomes" id="UP000031056"/>
    </source>
</evidence>
<dbReference type="GO" id="GO:0051028">
    <property type="term" value="P:mRNA transport"/>
    <property type="evidence" value="ECO:0007669"/>
    <property type="project" value="UniProtKB-KW"/>
</dbReference>
<evidence type="ECO:0000256" key="1">
    <source>
        <dbReference type="ARBA" id="ARBA00004567"/>
    </source>
</evidence>
<keyword evidence="12" id="KW-1185">Reference proteome</keyword>
<dbReference type="InterPro" id="IPR037363">
    <property type="entry name" value="Sec13/Seh1_fam"/>
</dbReference>
<keyword evidence="10" id="KW-0539">Nucleus</keyword>
<dbReference type="Gene3D" id="2.130.10.10">
    <property type="entry name" value="YVTN repeat-like/Quinoprotein amine dehydrogenase"/>
    <property type="match status" value="1"/>
</dbReference>
<dbReference type="RefSeq" id="XP_014562953.1">
    <property type="nucleotide sequence ID" value="XM_014707467.1"/>
</dbReference>
<dbReference type="VEuPathDB" id="MicrosporidiaDB:M896_121340"/>
<evidence type="ECO:0000256" key="3">
    <source>
        <dbReference type="ARBA" id="ARBA00022448"/>
    </source>
</evidence>
<dbReference type="EMBL" id="JOKQ01000012">
    <property type="protein sequence ID" value="KHN68911.1"/>
    <property type="molecule type" value="Genomic_DNA"/>
</dbReference>
<keyword evidence="6" id="KW-0509">mRNA transport</keyword>
<dbReference type="Proteomes" id="UP000031056">
    <property type="component" value="Unassembled WGS sequence"/>
</dbReference>
<evidence type="ECO:0000313" key="11">
    <source>
        <dbReference type="EMBL" id="KHN68911.1"/>
    </source>
</evidence>
<keyword evidence="3" id="KW-0813">Transport</keyword>
<dbReference type="SMART" id="SM00320">
    <property type="entry name" value="WD40"/>
    <property type="match status" value="6"/>
</dbReference>
<keyword evidence="5" id="KW-0677">Repeat</keyword>
<sequence length="273" mass="29486">MDIHKDTIHSIEADFSQRRIVTASSDGLIRVFSNGQIDASDSLALDSELNASLGPATKAIFLGNGELIVSAYFCGMVIVWKSEGGRFVKKLEKQLFEGSVNDLDASCVDGTFVLYCACSDGNVRIMKIGNTLGSADVEEVLCHRFGVSSISATENGFVSGGMDYSVAIWENGKEVARMRDHKAFVRDVAVCPTNAFKIFCMASCSEDGNVIIYTNKQGGYATQTINLNEPCYSLSWGSSGFSLSVGYGDSKFKCFVPDASGAFKEVGLRRVEE</sequence>
<dbReference type="InterPro" id="IPR001680">
    <property type="entry name" value="WD40_rpt"/>
</dbReference>
<evidence type="ECO:0000256" key="5">
    <source>
        <dbReference type="ARBA" id="ARBA00022737"/>
    </source>
</evidence>
<dbReference type="AlphaFoldDB" id="A0A0B2UCY0"/>
<dbReference type="InterPro" id="IPR036322">
    <property type="entry name" value="WD40_repeat_dom_sf"/>
</dbReference>
<dbReference type="FunCoup" id="A0A0B2UCY0">
    <property type="interactions" value="391"/>
</dbReference>
<evidence type="ECO:0008006" key="13">
    <source>
        <dbReference type="Google" id="ProtNLM"/>
    </source>
</evidence>
<protein>
    <recommendedName>
        <fullName evidence="13">WD40 domain-containing protein</fullName>
    </recommendedName>
</protein>
<evidence type="ECO:0000256" key="6">
    <source>
        <dbReference type="ARBA" id="ARBA00022816"/>
    </source>
</evidence>
<accession>A0A0B2UCY0</accession>
<dbReference type="InParanoid" id="A0A0B2UCY0"/>
<evidence type="ECO:0000256" key="2">
    <source>
        <dbReference type="ARBA" id="ARBA00010102"/>
    </source>
</evidence>
<dbReference type="PANTHER" id="PTHR11024:SF2">
    <property type="entry name" value="PROTEIN SEC13 HOMOLOG"/>
    <property type="match status" value="1"/>
</dbReference>
<keyword evidence="8" id="KW-0811">Translocation</keyword>
<organism evidence="11 12">
    <name type="scientific">Ordospora colligata OC4</name>
    <dbReference type="NCBI Taxonomy" id="1354746"/>
    <lineage>
        <taxon>Eukaryota</taxon>
        <taxon>Fungi</taxon>
        <taxon>Fungi incertae sedis</taxon>
        <taxon>Microsporidia</taxon>
        <taxon>Ordosporidae</taxon>
        <taxon>Ordospora</taxon>
    </lineage>
</organism>
<dbReference type="OrthoDB" id="364224at2759"/>
<reference evidence="11 12" key="1">
    <citation type="journal article" date="2014" name="MBio">
        <title>The Ordospora colligata genome; evolution of extreme reduction in microsporidia and host-to-parasite horizontal gene transfer.</title>
        <authorList>
            <person name="Pombert J.-F."/>
            <person name="Haag K.L."/>
            <person name="Beidas S."/>
            <person name="Ebert D."/>
            <person name="Keeling P.J."/>
        </authorList>
    </citation>
    <scope>NUCLEOTIDE SEQUENCE [LARGE SCALE GENOMIC DNA]</scope>
    <source>
        <strain evidence="11 12">OC4</strain>
    </source>
</reference>
<dbReference type="GO" id="GO:0090114">
    <property type="term" value="P:COPII-coated vesicle budding"/>
    <property type="evidence" value="ECO:0007669"/>
    <property type="project" value="TreeGrafter"/>
</dbReference>
<dbReference type="InterPro" id="IPR015943">
    <property type="entry name" value="WD40/YVTN_repeat-like_dom_sf"/>
</dbReference>
<evidence type="ECO:0000256" key="9">
    <source>
        <dbReference type="ARBA" id="ARBA00023132"/>
    </source>
</evidence>
<keyword evidence="7" id="KW-0653">Protein transport</keyword>
<dbReference type="HOGENOM" id="CLU_032441_0_2_1"/>
<dbReference type="STRING" id="1354746.A0A0B2UCY0"/>
<evidence type="ECO:0000256" key="7">
    <source>
        <dbReference type="ARBA" id="ARBA00022927"/>
    </source>
</evidence>
<name>A0A0B2UCY0_9MICR</name>
<dbReference type="GO" id="GO:0006606">
    <property type="term" value="P:protein import into nucleus"/>
    <property type="evidence" value="ECO:0007669"/>
    <property type="project" value="TreeGrafter"/>
</dbReference>
<keyword evidence="9" id="KW-0906">Nuclear pore complex</keyword>
<comment type="similarity">
    <text evidence="2">Belongs to the WD repeat SEC13 family.</text>
</comment>
<evidence type="ECO:0000256" key="4">
    <source>
        <dbReference type="ARBA" id="ARBA00022574"/>
    </source>
</evidence>
<dbReference type="Pfam" id="PF00400">
    <property type="entry name" value="WD40"/>
    <property type="match status" value="3"/>
</dbReference>
<dbReference type="GO" id="GO:0031080">
    <property type="term" value="C:nuclear pore outer ring"/>
    <property type="evidence" value="ECO:0007669"/>
    <property type="project" value="TreeGrafter"/>
</dbReference>
<dbReference type="GO" id="GO:0030127">
    <property type="term" value="C:COPII vesicle coat"/>
    <property type="evidence" value="ECO:0007669"/>
    <property type="project" value="TreeGrafter"/>
</dbReference>
<dbReference type="GeneID" id="26262651"/>
<evidence type="ECO:0000256" key="10">
    <source>
        <dbReference type="ARBA" id="ARBA00023242"/>
    </source>
</evidence>
<comment type="subcellular location">
    <subcellularLocation>
        <location evidence="1">Nucleus</location>
        <location evidence="1">Nuclear pore complex</location>
    </subcellularLocation>
</comment>
<dbReference type="GO" id="GO:0005198">
    <property type="term" value="F:structural molecule activity"/>
    <property type="evidence" value="ECO:0007669"/>
    <property type="project" value="InterPro"/>
</dbReference>
<dbReference type="PANTHER" id="PTHR11024">
    <property type="entry name" value="NUCLEAR PORE COMPLEX PROTEIN SEC13 / SEH1 FAMILY MEMBER"/>
    <property type="match status" value="1"/>
</dbReference>
<gene>
    <name evidence="11" type="ORF">M896_121340</name>
</gene>
<evidence type="ECO:0000256" key="8">
    <source>
        <dbReference type="ARBA" id="ARBA00023010"/>
    </source>
</evidence>
<dbReference type="SUPFAM" id="SSF50978">
    <property type="entry name" value="WD40 repeat-like"/>
    <property type="match status" value="1"/>
</dbReference>